<protein>
    <submittedName>
        <fullName evidence="1">Uncharacterized protein</fullName>
    </submittedName>
</protein>
<reference evidence="1 2" key="1">
    <citation type="submission" date="2022-10" db="EMBL/GenBank/DDBJ databases">
        <title>Evolutionary Diversification of Methanotrophic Ca. Methanophagales (ANME-1) and Their Expansive Virome.</title>
        <authorList>
            <person name="Laso-Perez R."/>
            <person name="Wu F."/>
            <person name="Cremiere A."/>
            <person name="Speth D.R."/>
            <person name="Magyar J.S."/>
            <person name="Krupovic M."/>
            <person name="Orphan V.J."/>
        </authorList>
    </citation>
    <scope>NUCLEOTIDE SEQUENCE [LARGE SCALE GENOMIC DNA]</scope>
</reference>
<dbReference type="EMBL" id="OP880253">
    <property type="protein sequence ID" value="WAE39531.1"/>
    <property type="molecule type" value="Genomic_DNA"/>
</dbReference>
<gene>
    <name evidence="1" type="ORF">FHOMOCKG_00003</name>
</gene>
<sequence>MKKLSDWIDRERISQEITMLETNVRILNKVLKGELEDVLLEVVYHNSDTCYGQYFPEDDYYLSIAIDYSDDYVRKLIAVDEILKEESGYGRFSGFKIKSGGFIISPFSLTRREFLEIVQSQDDEEIRQLIREVYKISRKLKTANTEIEKSSRILDLQRRLKVEFQNKEKINELLEGLAKIVKVKDDLVTQLYIRKEELQKKFDIDIEDLQKRMRKIC</sequence>
<keyword evidence="2" id="KW-1185">Reference proteome</keyword>
<organism evidence="1 2">
    <name type="scientific">Methanophagales virus GBV302</name>
    <dbReference type="NCBI Taxonomy" id="2999281"/>
    <lineage>
        <taxon>Viruses</taxon>
        <taxon>Duplodnaviria</taxon>
        <taxon>Heunggongvirae</taxon>
        <taxon>Uroviricota</taxon>
        <taxon>Caudoviricetes</taxon>
        <taxon>Nakonvirales</taxon>
        <taxon>Ekchuahviridae</taxon>
        <taxon>Kukulkanvirus</taxon>
        <taxon>Kukulkanvirus mexicoense</taxon>
    </lineage>
</organism>
<accession>A0A9E8VDG2</accession>
<name>A0A9E8VDG2_9CAUD</name>
<evidence type="ECO:0000313" key="1">
    <source>
        <dbReference type="EMBL" id="WAE39531.1"/>
    </source>
</evidence>
<proteinExistence type="predicted"/>
<dbReference type="Proteomes" id="UP001156237">
    <property type="component" value="Segment"/>
</dbReference>
<evidence type="ECO:0000313" key="2">
    <source>
        <dbReference type="Proteomes" id="UP001156237"/>
    </source>
</evidence>